<proteinExistence type="predicted"/>
<name>A0ABU7CEY8_9TELE</name>
<comment type="caution">
    <text evidence="1">The sequence shown here is derived from an EMBL/GenBank/DDBJ whole genome shotgun (WGS) entry which is preliminary data.</text>
</comment>
<organism evidence="1 2">
    <name type="scientific">Ataeniobius toweri</name>
    <dbReference type="NCBI Taxonomy" id="208326"/>
    <lineage>
        <taxon>Eukaryota</taxon>
        <taxon>Metazoa</taxon>
        <taxon>Chordata</taxon>
        <taxon>Craniata</taxon>
        <taxon>Vertebrata</taxon>
        <taxon>Euteleostomi</taxon>
        <taxon>Actinopterygii</taxon>
        <taxon>Neopterygii</taxon>
        <taxon>Teleostei</taxon>
        <taxon>Neoteleostei</taxon>
        <taxon>Acanthomorphata</taxon>
        <taxon>Ovalentaria</taxon>
        <taxon>Atherinomorphae</taxon>
        <taxon>Cyprinodontiformes</taxon>
        <taxon>Goodeidae</taxon>
        <taxon>Ataeniobius</taxon>
    </lineage>
</organism>
<keyword evidence="2" id="KW-1185">Reference proteome</keyword>
<accession>A0ABU7CEY8</accession>
<reference evidence="1 2" key="1">
    <citation type="submission" date="2021-07" db="EMBL/GenBank/DDBJ databases">
        <authorList>
            <person name="Palmer J.M."/>
        </authorList>
    </citation>
    <scope>NUCLEOTIDE SEQUENCE [LARGE SCALE GENOMIC DNA]</scope>
    <source>
        <strain evidence="1 2">AT_MEX2019</strain>
        <tissue evidence="1">Muscle</tissue>
    </source>
</reference>
<sequence length="102" mass="10960">MRQCFVLVLTFLCDINSQLIEGLHLLVALVTPIFILAVLQEEGQGVKYTSHPAPLAVVTSTGLLPQSVGRMGKTNLNASLQGNSESVKRNNIKMGQNLVTVA</sequence>
<protein>
    <submittedName>
        <fullName evidence="1">Uncharacterized protein</fullName>
    </submittedName>
</protein>
<dbReference type="EMBL" id="JAHUTI010089903">
    <property type="protein sequence ID" value="MED6261326.1"/>
    <property type="molecule type" value="Genomic_DNA"/>
</dbReference>
<dbReference type="Proteomes" id="UP001345963">
    <property type="component" value="Unassembled WGS sequence"/>
</dbReference>
<evidence type="ECO:0000313" key="1">
    <source>
        <dbReference type="EMBL" id="MED6261326.1"/>
    </source>
</evidence>
<gene>
    <name evidence="1" type="ORF">ATANTOWER_003654</name>
</gene>
<evidence type="ECO:0000313" key="2">
    <source>
        <dbReference type="Proteomes" id="UP001345963"/>
    </source>
</evidence>